<dbReference type="PANTHER" id="PTHR43022:SF1">
    <property type="entry name" value="PROTEIN SMF"/>
    <property type="match status" value="1"/>
</dbReference>
<dbReference type="SUPFAM" id="SSF102405">
    <property type="entry name" value="MCP/YpsA-like"/>
    <property type="match status" value="1"/>
</dbReference>
<dbReference type="NCBIfam" id="TIGR00732">
    <property type="entry name" value="dprA"/>
    <property type="match status" value="1"/>
</dbReference>
<gene>
    <name evidence="3" type="primary">dprA</name>
    <name evidence="3" type="ORF">MOO47_00435</name>
</gene>
<reference evidence="3 4" key="1">
    <citation type="journal article" date="2022" name="Int. J. Syst. Evol. Microbiol.">
        <title>Apilactobacillus apisilvae sp. nov., Nicolia spurrieriana gen. nov. sp. nov., Bombilactobacillus folatiphilus sp. nov. and Bombilactobacillus thymidiniphilus sp. nov., four new lactic acid bacterial isolates from stingless bees Tetragonula carbonaria and Austroplebeia australis.</title>
        <authorList>
            <person name="Oliphant S.A."/>
            <person name="Watson-Haigh N.S."/>
            <person name="Sumby K.M."/>
            <person name="Gardner J."/>
            <person name="Groom S."/>
            <person name="Jiranek V."/>
        </authorList>
    </citation>
    <scope>NUCLEOTIDE SEQUENCE [LARGE SCALE GENOMIC DNA]</scope>
    <source>
        <strain evidence="3 4">SG4_A1</strain>
    </source>
</reference>
<evidence type="ECO:0000259" key="2">
    <source>
        <dbReference type="Pfam" id="PF02481"/>
    </source>
</evidence>
<dbReference type="Gene3D" id="3.40.50.450">
    <property type="match status" value="1"/>
</dbReference>
<dbReference type="RefSeq" id="WP_249512889.1">
    <property type="nucleotide sequence ID" value="NZ_CP093365.1"/>
</dbReference>
<evidence type="ECO:0000256" key="1">
    <source>
        <dbReference type="ARBA" id="ARBA00006525"/>
    </source>
</evidence>
<dbReference type="PANTHER" id="PTHR43022">
    <property type="entry name" value="PROTEIN SMF"/>
    <property type="match status" value="1"/>
</dbReference>
<organism evidence="3 4">
    <name type="scientific">Bombilactobacillus thymidiniphilus</name>
    <dbReference type="NCBI Taxonomy" id="2923363"/>
    <lineage>
        <taxon>Bacteria</taxon>
        <taxon>Bacillati</taxon>
        <taxon>Bacillota</taxon>
        <taxon>Bacilli</taxon>
        <taxon>Lactobacillales</taxon>
        <taxon>Lactobacillaceae</taxon>
        <taxon>Bombilactobacillus</taxon>
    </lineage>
</organism>
<feature type="domain" description="Smf/DprA SLOG" evidence="2">
    <location>
        <begin position="68"/>
        <end position="276"/>
    </location>
</feature>
<protein>
    <submittedName>
        <fullName evidence="3">DNA-processing protein DprA</fullName>
    </submittedName>
</protein>
<dbReference type="Pfam" id="PF02481">
    <property type="entry name" value="DNA_processg_A"/>
    <property type="match status" value="1"/>
</dbReference>
<accession>A0ABY4PD56</accession>
<comment type="similarity">
    <text evidence="1">Belongs to the DprA/Smf family.</text>
</comment>
<evidence type="ECO:0000313" key="3">
    <source>
        <dbReference type="EMBL" id="UQS83704.1"/>
    </source>
</evidence>
<sequence>MGLNYLIRQLSQTGCVSNQLILKVCGQYYQETTDYHKLLHWVKQQLPVAKQESFIQKLAQPLDMTIPFITFFDAAYPKKLQQIYNPPAILYYQGDLTLLQIKSVAIVGARLSTSYTQTIVHSLVPQLVQHQLVSVSGLALGADACCHQITLEQQGKTIAVLGNGIDYFYPQQNQVLQKQIAAKGLLLSEYPPSTRPKKFYFPQRNRIIAGLCDSLLVTQAKQRSGSLITAQLALQENRNVWAAPGPIDSALSKGCNQLIAAGASPYYEAYDLINELIN</sequence>
<evidence type="ECO:0000313" key="4">
    <source>
        <dbReference type="Proteomes" id="UP000831947"/>
    </source>
</evidence>
<dbReference type="InterPro" id="IPR003488">
    <property type="entry name" value="DprA"/>
</dbReference>
<dbReference type="EMBL" id="CP093365">
    <property type="protein sequence ID" value="UQS83704.1"/>
    <property type="molecule type" value="Genomic_DNA"/>
</dbReference>
<dbReference type="Proteomes" id="UP000831947">
    <property type="component" value="Chromosome"/>
</dbReference>
<keyword evidence="4" id="KW-1185">Reference proteome</keyword>
<dbReference type="InterPro" id="IPR057666">
    <property type="entry name" value="DrpA_SLOG"/>
</dbReference>
<name>A0ABY4PD56_9LACO</name>
<proteinExistence type="inferred from homology"/>